<dbReference type="PANTHER" id="PTHR13778:SF47">
    <property type="entry name" value="LIPOPOLYSACCHARIDE 1,3-GALACTOSYLTRANSFERASE"/>
    <property type="match status" value="1"/>
</dbReference>
<dbReference type="GO" id="GO:0046872">
    <property type="term" value="F:metal ion binding"/>
    <property type="evidence" value="ECO:0007669"/>
    <property type="project" value="UniProtKB-KW"/>
</dbReference>
<dbReference type="PANTHER" id="PTHR13778">
    <property type="entry name" value="GLYCOSYLTRANSFERASE 8 DOMAIN-CONTAINING PROTEIN"/>
    <property type="match status" value="1"/>
</dbReference>
<reference evidence="5" key="1">
    <citation type="submission" date="2018-02" db="EMBL/GenBank/DDBJ databases">
        <authorList>
            <person name="Clavel T."/>
            <person name="Strowig T."/>
        </authorList>
    </citation>
    <scope>NUCLEOTIDE SEQUENCE [LARGE SCALE GENOMIC DNA]</scope>
    <source>
        <strain evidence="5">DSM 100764</strain>
    </source>
</reference>
<evidence type="ECO:0000256" key="2">
    <source>
        <dbReference type="ARBA" id="ARBA00022679"/>
    </source>
</evidence>
<organism evidence="4 5">
    <name type="scientific">Paramuribaculum intestinale</name>
    <dbReference type="NCBI Taxonomy" id="2094151"/>
    <lineage>
        <taxon>Bacteria</taxon>
        <taxon>Pseudomonadati</taxon>
        <taxon>Bacteroidota</taxon>
        <taxon>Bacteroidia</taxon>
        <taxon>Bacteroidales</taxon>
        <taxon>Muribaculaceae</taxon>
        <taxon>Paramuribaculum</taxon>
    </lineage>
</organism>
<name>A0A2V1IUX1_9BACT</name>
<evidence type="ECO:0000313" key="5">
    <source>
        <dbReference type="Proteomes" id="UP000244925"/>
    </source>
</evidence>
<dbReference type="InterPro" id="IPR050748">
    <property type="entry name" value="Glycosyltrans_8_dom-fam"/>
</dbReference>
<accession>A0A2V1IUX1</accession>
<dbReference type="GO" id="GO:0016757">
    <property type="term" value="F:glycosyltransferase activity"/>
    <property type="evidence" value="ECO:0007669"/>
    <property type="project" value="UniProtKB-KW"/>
</dbReference>
<keyword evidence="5" id="KW-1185">Reference proteome</keyword>
<evidence type="ECO:0000256" key="1">
    <source>
        <dbReference type="ARBA" id="ARBA00022676"/>
    </source>
</evidence>
<dbReference type="Proteomes" id="UP000244925">
    <property type="component" value="Unassembled WGS sequence"/>
</dbReference>
<protein>
    <submittedName>
        <fullName evidence="4">Glycosyltransferase family 8 protein</fullName>
    </submittedName>
</protein>
<comment type="caution">
    <text evidence="4">The sequence shown here is derived from an EMBL/GenBank/DDBJ whole genome shotgun (WGS) entry which is preliminary data.</text>
</comment>
<evidence type="ECO:0000256" key="3">
    <source>
        <dbReference type="ARBA" id="ARBA00022723"/>
    </source>
</evidence>
<keyword evidence="2 4" id="KW-0808">Transferase</keyword>
<dbReference type="Gene3D" id="3.90.550.10">
    <property type="entry name" value="Spore Coat Polysaccharide Biosynthesis Protein SpsA, Chain A"/>
    <property type="match status" value="1"/>
</dbReference>
<dbReference type="AlphaFoldDB" id="A0A2V1IUX1"/>
<evidence type="ECO:0000313" key="4">
    <source>
        <dbReference type="EMBL" id="PWB05926.1"/>
    </source>
</evidence>
<dbReference type="CDD" id="cd04194">
    <property type="entry name" value="GT8_A4GalT_like"/>
    <property type="match status" value="1"/>
</dbReference>
<gene>
    <name evidence="4" type="ORF">C5O25_11950</name>
</gene>
<dbReference type="EMBL" id="PUBV01000044">
    <property type="protein sequence ID" value="PWB05926.1"/>
    <property type="molecule type" value="Genomic_DNA"/>
</dbReference>
<sequence>MKMKDSVKHIAICSDEQYMPYCSVLIKSICENNTDDNLEFHVVTGGVSSEAHERIQTVVSYYGKKLSLYTVNLSDFKDCPVRRAEHITVASYFRLQLPEILPADVKKVLYLDCDIVVDGSISPLFDFDLTGKAVGAVYNQTGGDIRHYNRLNLDFRSGYFNAGVLMINLDYWRKNNVSKRVIDFISENPDICKYHDQDGLNYVLRNEKVLLPLKYNVQALFYLDVPIIPKVFFDELEEAKKSPVIIHYTGSDKPWQKWSNQPNKERYMFYAMLNPLVAEAVIRPSLLQYAKHHIKKIAKGIINRHVSVLW</sequence>
<dbReference type="InterPro" id="IPR002495">
    <property type="entry name" value="Glyco_trans_8"/>
</dbReference>
<dbReference type="SUPFAM" id="SSF53448">
    <property type="entry name" value="Nucleotide-diphospho-sugar transferases"/>
    <property type="match status" value="1"/>
</dbReference>
<keyword evidence="1" id="KW-0328">Glycosyltransferase</keyword>
<keyword evidence="3" id="KW-0479">Metal-binding</keyword>
<dbReference type="InterPro" id="IPR029044">
    <property type="entry name" value="Nucleotide-diphossugar_trans"/>
</dbReference>
<dbReference type="Pfam" id="PF01501">
    <property type="entry name" value="Glyco_transf_8"/>
    <property type="match status" value="1"/>
</dbReference>
<proteinExistence type="predicted"/>